<dbReference type="Proteomes" id="UP000799754">
    <property type="component" value="Unassembled WGS sequence"/>
</dbReference>
<comment type="caution">
    <text evidence="1">The sequence shown here is derived from an EMBL/GenBank/DDBJ whole genome shotgun (WGS) entry which is preliminary data.</text>
</comment>
<gene>
    <name evidence="1" type="ORF">BU25DRAFT_215447</name>
</gene>
<sequence>MVLRLSMGQLTGRWSSLYRSLQPIETCREAAAESNAENQGINATVNDLRVADDTFCRLNILSPYTQYSGLDYYDTTTQLPPPSSPPSHEGFSNREWVQSGLGVPLD</sequence>
<name>A0ACB6RJN4_9PLEO</name>
<protein>
    <submittedName>
        <fullName evidence="1">Uncharacterized protein</fullName>
    </submittedName>
</protein>
<proteinExistence type="predicted"/>
<dbReference type="EMBL" id="MU006747">
    <property type="protein sequence ID" value="KAF2622110.1"/>
    <property type="molecule type" value="Genomic_DNA"/>
</dbReference>
<evidence type="ECO:0000313" key="1">
    <source>
        <dbReference type="EMBL" id="KAF2622110.1"/>
    </source>
</evidence>
<reference evidence="1" key="1">
    <citation type="journal article" date="2020" name="Stud. Mycol.">
        <title>101 Dothideomycetes genomes: a test case for predicting lifestyles and emergence of pathogens.</title>
        <authorList>
            <person name="Haridas S."/>
            <person name="Albert R."/>
            <person name="Binder M."/>
            <person name="Bloem J."/>
            <person name="Labutti K."/>
            <person name="Salamov A."/>
            <person name="Andreopoulos B."/>
            <person name="Baker S."/>
            <person name="Barry K."/>
            <person name="Bills G."/>
            <person name="Bluhm B."/>
            <person name="Cannon C."/>
            <person name="Castanera R."/>
            <person name="Culley D."/>
            <person name="Daum C."/>
            <person name="Ezra D."/>
            <person name="Gonzalez J."/>
            <person name="Henrissat B."/>
            <person name="Kuo A."/>
            <person name="Liang C."/>
            <person name="Lipzen A."/>
            <person name="Lutzoni F."/>
            <person name="Magnuson J."/>
            <person name="Mondo S."/>
            <person name="Nolan M."/>
            <person name="Ohm R."/>
            <person name="Pangilinan J."/>
            <person name="Park H.-J."/>
            <person name="Ramirez L."/>
            <person name="Alfaro M."/>
            <person name="Sun H."/>
            <person name="Tritt A."/>
            <person name="Yoshinaga Y."/>
            <person name="Zwiers L.-H."/>
            <person name="Turgeon B."/>
            <person name="Goodwin S."/>
            <person name="Spatafora J."/>
            <person name="Crous P."/>
            <person name="Grigoriev I."/>
        </authorList>
    </citation>
    <scope>NUCLEOTIDE SEQUENCE</scope>
    <source>
        <strain evidence="1">CBS 525.71</strain>
    </source>
</reference>
<accession>A0ACB6RJN4</accession>
<organism evidence="1 2">
    <name type="scientific">Macroventuria anomochaeta</name>
    <dbReference type="NCBI Taxonomy" id="301207"/>
    <lineage>
        <taxon>Eukaryota</taxon>
        <taxon>Fungi</taxon>
        <taxon>Dikarya</taxon>
        <taxon>Ascomycota</taxon>
        <taxon>Pezizomycotina</taxon>
        <taxon>Dothideomycetes</taxon>
        <taxon>Pleosporomycetidae</taxon>
        <taxon>Pleosporales</taxon>
        <taxon>Pleosporineae</taxon>
        <taxon>Didymellaceae</taxon>
        <taxon>Macroventuria</taxon>
    </lineage>
</organism>
<keyword evidence="2" id="KW-1185">Reference proteome</keyword>
<evidence type="ECO:0000313" key="2">
    <source>
        <dbReference type="Proteomes" id="UP000799754"/>
    </source>
</evidence>